<reference evidence="1" key="1">
    <citation type="submission" date="2014-11" db="EMBL/GenBank/DDBJ databases">
        <authorList>
            <person name="Amaro Gonzalez C."/>
        </authorList>
    </citation>
    <scope>NUCLEOTIDE SEQUENCE</scope>
</reference>
<proteinExistence type="predicted"/>
<organism evidence="1">
    <name type="scientific">Anguilla anguilla</name>
    <name type="common">European freshwater eel</name>
    <name type="synonym">Muraena anguilla</name>
    <dbReference type="NCBI Taxonomy" id="7936"/>
    <lineage>
        <taxon>Eukaryota</taxon>
        <taxon>Metazoa</taxon>
        <taxon>Chordata</taxon>
        <taxon>Craniata</taxon>
        <taxon>Vertebrata</taxon>
        <taxon>Euteleostomi</taxon>
        <taxon>Actinopterygii</taxon>
        <taxon>Neopterygii</taxon>
        <taxon>Teleostei</taxon>
        <taxon>Anguilliformes</taxon>
        <taxon>Anguillidae</taxon>
        <taxon>Anguilla</taxon>
    </lineage>
</organism>
<dbReference type="AlphaFoldDB" id="A0A0E9PK10"/>
<evidence type="ECO:0000313" key="1">
    <source>
        <dbReference type="EMBL" id="JAH04183.1"/>
    </source>
</evidence>
<reference evidence="1" key="2">
    <citation type="journal article" date="2015" name="Fish Shellfish Immunol.">
        <title>Early steps in the European eel (Anguilla anguilla)-Vibrio vulnificus interaction in the gills: Role of the RtxA13 toxin.</title>
        <authorList>
            <person name="Callol A."/>
            <person name="Pajuelo D."/>
            <person name="Ebbesson L."/>
            <person name="Teles M."/>
            <person name="MacKenzie S."/>
            <person name="Amaro C."/>
        </authorList>
    </citation>
    <scope>NUCLEOTIDE SEQUENCE</scope>
</reference>
<dbReference type="EMBL" id="GBXM01104394">
    <property type="protein sequence ID" value="JAH04183.1"/>
    <property type="molecule type" value="Transcribed_RNA"/>
</dbReference>
<protein>
    <submittedName>
        <fullName evidence="1">Uncharacterized protein</fullName>
    </submittedName>
</protein>
<sequence length="42" mass="4797">MGTAFLSVVPVSDHPVRCPQAQCRHSNHLLFSEKIKPNLFKY</sequence>
<name>A0A0E9PK10_ANGAN</name>
<accession>A0A0E9PK10</accession>